<comment type="caution">
    <text evidence="1">The sequence shown here is derived from an EMBL/GenBank/DDBJ whole genome shotgun (WGS) entry which is preliminary data.</text>
</comment>
<reference evidence="1" key="1">
    <citation type="submission" date="2023-07" db="EMBL/GenBank/DDBJ databases">
        <authorList>
            <person name="Kim M.K."/>
        </authorList>
    </citation>
    <scope>NUCLEOTIDE SEQUENCE</scope>
    <source>
        <strain evidence="1">M29</strain>
    </source>
</reference>
<evidence type="ECO:0000313" key="1">
    <source>
        <dbReference type="EMBL" id="MDO7847578.1"/>
    </source>
</evidence>
<proteinExistence type="predicted"/>
<sequence>MPSSNYTLHSGGAAGADVQWAKLGKESGLLLEVRHWTTQDLLHLPTDLPHQIDQAVNLAAQVLGRPFKFQGINLVKRNWFQAYHCQALYAISTIIPVGGLDKGFRNTSGKEVVAGGTGWTVEMAIQMGKRVYVFDQAQGKWFFWEYLDGKFVPHEELAQKGFTDTPILTQSFAGIGSRNLLPCGVKAIKEVYTKTLAQHETVNP</sequence>
<dbReference type="EMBL" id="JAUQSX010000007">
    <property type="protein sequence ID" value="MDO7847578.1"/>
    <property type="molecule type" value="Genomic_DNA"/>
</dbReference>
<keyword evidence="2" id="KW-1185">Reference proteome</keyword>
<accession>A0ABT9ADF3</accession>
<evidence type="ECO:0000313" key="2">
    <source>
        <dbReference type="Proteomes" id="UP001167796"/>
    </source>
</evidence>
<protein>
    <submittedName>
        <fullName evidence="1">Uncharacterized protein</fullName>
    </submittedName>
</protein>
<name>A0ABT9ADF3_9BACT</name>
<gene>
    <name evidence="1" type="ORF">Q5H92_14505</name>
</gene>
<dbReference type="Proteomes" id="UP001167796">
    <property type="component" value="Unassembled WGS sequence"/>
</dbReference>
<organism evidence="1 2">
    <name type="scientific">Hymenobacter mellowenesis</name>
    <dbReference type="NCBI Taxonomy" id="3063995"/>
    <lineage>
        <taxon>Bacteria</taxon>
        <taxon>Pseudomonadati</taxon>
        <taxon>Bacteroidota</taxon>
        <taxon>Cytophagia</taxon>
        <taxon>Cytophagales</taxon>
        <taxon>Hymenobacteraceae</taxon>
        <taxon>Hymenobacter</taxon>
    </lineage>
</organism>
<dbReference type="RefSeq" id="WP_305012255.1">
    <property type="nucleotide sequence ID" value="NZ_JAUQSX010000007.1"/>
</dbReference>